<dbReference type="InterPro" id="IPR036866">
    <property type="entry name" value="RibonucZ/Hydroxyglut_hydro"/>
</dbReference>
<comment type="cofactor">
    <cofactor evidence="1">
        <name>Zn(2+)</name>
        <dbReference type="ChEBI" id="CHEBI:29105"/>
    </cofactor>
</comment>
<dbReference type="RefSeq" id="WP_269925138.1">
    <property type="nucleotide sequence ID" value="NZ_JAMKBJ010000002.1"/>
</dbReference>
<dbReference type="GO" id="GO:0046872">
    <property type="term" value="F:metal ion binding"/>
    <property type="evidence" value="ECO:0007669"/>
    <property type="project" value="UniProtKB-KW"/>
</dbReference>
<dbReference type="PANTHER" id="PTHR46233">
    <property type="entry name" value="HYDROXYACYLGLUTATHIONE HYDROLASE GLOC"/>
    <property type="match status" value="1"/>
</dbReference>
<protein>
    <submittedName>
        <fullName evidence="6">MBL fold metallo-hydrolase</fullName>
    </submittedName>
</protein>
<evidence type="ECO:0000256" key="3">
    <source>
        <dbReference type="ARBA" id="ARBA00022801"/>
    </source>
</evidence>
<evidence type="ECO:0000259" key="5">
    <source>
        <dbReference type="SMART" id="SM00849"/>
    </source>
</evidence>
<keyword evidence="7" id="KW-1185">Reference proteome</keyword>
<dbReference type="CDD" id="cd06262">
    <property type="entry name" value="metallo-hydrolase-like_MBL-fold"/>
    <property type="match status" value="1"/>
</dbReference>
<name>A0A9X3LDS5_9BACL</name>
<proteinExistence type="predicted"/>
<evidence type="ECO:0000313" key="7">
    <source>
        <dbReference type="Proteomes" id="UP001152173"/>
    </source>
</evidence>
<organism evidence="6 7">
    <name type="scientific">Paenisporosarcina quisquiliarum</name>
    <dbReference type="NCBI Taxonomy" id="365346"/>
    <lineage>
        <taxon>Bacteria</taxon>
        <taxon>Bacillati</taxon>
        <taxon>Bacillota</taxon>
        <taxon>Bacilli</taxon>
        <taxon>Bacillales</taxon>
        <taxon>Caryophanaceae</taxon>
        <taxon>Paenisporosarcina</taxon>
    </lineage>
</organism>
<dbReference type="InterPro" id="IPR051453">
    <property type="entry name" value="MBL_Glyoxalase_II"/>
</dbReference>
<keyword evidence="2" id="KW-0479">Metal-binding</keyword>
<dbReference type="EMBL" id="JAMKBJ010000002">
    <property type="protein sequence ID" value="MCZ8536023.1"/>
    <property type="molecule type" value="Genomic_DNA"/>
</dbReference>
<dbReference type="SMART" id="SM00849">
    <property type="entry name" value="Lactamase_B"/>
    <property type="match status" value="1"/>
</dbReference>
<keyword evidence="3" id="KW-0378">Hydrolase</keyword>
<dbReference type="InterPro" id="IPR001279">
    <property type="entry name" value="Metallo-B-lactamas"/>
</dbReference>
<gene>
    <name evidence="6" type="ORF">M9R32_02305</name>
</gene>
<accession>A0A9X3LDS5</accession>
<comment type="caution">
    <text evidence="6">The sequence shown here is derived from an EMBL/GenBank/DDBJ whole genome shotgun (WGS) entry which is preliminary data.</text>
</comment>
<dbReference type="AlphaFoldDB" id="A0A9X3LDS5"/>
<dbReference type="Proteomes" id="UP001152173">
    <property type="component" value="Unassembled WGS sequence"/>
</dbReference>
<evidence type="ECO:0000313" key="6">
    <source>
        <dbReference type="EMBL" id="MCZ8536023.1"/>
    </source>
</evidence>
<dbReference type="GO" id="GO:0016787">
    <property type="term" value="F:hydrolase activity"/>
    <property type="evidence" value="ECO:0007669"/>
    <property type="project" value="UniProtKB-KW"/>
</dbReference>
<evidence type="ECO:0000256" key="4">
    <source>
        <dbReference type="ARBA" id="ARBA00022833"/>
    </source>
</evidence>
<dbReference type="Pfam" id="PF00753">
    <property type="entry name" value="Lactamase_B"/>
    <property type="match status" value="1"/>
</dbReference>
<dbReference type="Gene3D" id="3.60.15.10">
    <property type="entry name" value="Ribonuclease Z/Hydroxyacylglutathione hydrolase-like"/>
    <property type="match status" value="1"/>
</dbReference>
<evidence type="ECO:0000256" key="1">
    <source>
        <dbReference type="ARBA" id="ARBA00001947"/>
    </source>
</evidence>
<reference evidence="6" key="1">
    <citation type="submission" date="2022-05" db="EMBL/GenBank/DDBJ databases">
        <authorList>
            <person name="Colautti A."/>
            <person name="Iacumin L."/>
        </authorList>
    </citation>
    <scope>NUCLEOTIDE SEQUENCE</scope>
    <source>
        <strain evidence="6">SK 55</strain>
    </source>
</reference>
<dbReference type="PANTHER" id="PTHR46233:SF3">
    <property type="entry name" value="HYDROXYACYLGLUTATHIONE HYDROLASE GLOC"/>
    <property type="match status" value="1"/>
</dbReference>
<keyword evidence="4" id="KW-0862">Zinc</keyword>
<feature type="domain" description="Metallo-beta-lactamase" evidence="5">
    <location>
        <begin position="13"/>
        <end position="193"/>
    </location>
</feature>
<evidence type="ECO:0000256" key="2">
    <source>
        <dbReference type="ARBA" id="ARBA00022723"/>
    </source>
</evidence>
<dbReference type="SUPFAM" id="SSF56281">
    <property type="entry name" value="Metallo-hydrolase/oxidoreductase"/>
    <property type="match status" value="1"/>
</dbReference>
<sequence length="212" mass="23762">MLNIRTFPLGPLQTNCYVVSNKEKQCLIFDPGEQGEALIKELRRLQVKPLAIILTHAHFDHIGAVDVVRDTFNIQVYIHQAEKNWLSDSTKNGSARFRELPLVEGKPADILIEKEGMLEVGPFSCQMFHTPGHSPGSISYWFKEDGFAIVGDTLFQGSIGRTDLPHGNHKELINSIHNKLLTLPEDTICYPGHGNPTTPEEEMSQNPFLNGF</sequence>